<name>A0ACC3MGE6_9PEZI</name>
<sequence length="448" mass="46835">MGGQSARYGYDEGRLTDSVPDIPLSDFSMSAEDDDTFDIDIYGDDTQQQDEPAQAEYDQQENQSNNEGYGYDGAHDANDHSRQSTVTQAASGADYNDDEEIDFGDAEHVAQSAAAANNQAPPLPGQGTKRKAPDDDHDEEEVQQSIEHPVFQQSKTHLIDPSATPALKVNDLHWWTTEEDVRAFCARAGIESELKDLTFAEHKINGKSRGEAYLEFTNPGAATAAKREIEKAKEEESAGAGMKKTPFTVLFTAVGNPFKTGTGVGEKKFAGGGGGPTRGGAYNSSGFSNRGSFAGRGGQGGFQNRGGSAGGFNNNTNNQGYRPNPQQQQQQGGWGMNGGFNSGAGGFAANPMMAGFANMGMGGFGGMNRGGGAGMMGMNNRGGGMNPMMGGMGGMNNRGGMMGAGMGMMGRGGWGGFNQQQGWGGGGGGFQGGGAGMQQQGNKRAKYD</sequence>
<protein>
    <submittedName>
        <fullName evidence="1">Uncharacterized protein</fullName>
    </submittedName>
</protein>
<evidence type="ECO:0000313" key="2">
    <source>
        <dbReference type="Proteomes" id="UP001281147"/>
    </source>
</evidence>
<keyword evidence="2" id="KW-1185">Reference proteome</keyword>
<proteinExistence type="predicted"/>
<dbReference type="EMBL" id="JAUTXU010000265">
    <property type="protein sequence ID" value="KAK3691488.1"/>
    <property type="molecule type" value="Genomic_DNA"/>
</dbReference>
<organism evidence="1 2">
    <name type="scientific">Vermiconidia calcicola</name>
    <dbReference type="NCBI Taxonomy" id="1690605"/>
    <lineage>
        <taxon>Eukaryota</taxon>
        <taxon>Fungi</taxon>
        <taxon>Dikarya</taxon>
        <taxon>Ascomycota</taxon>
        <taxon>Pezizomycotina</taxon>
        <taxon>Dothideomycetes</taxon>
        <taxon>Dothideomycetidae</taxon>
        <taxon>Mycosphaerellales</taxon>
        <taxon>Extremaceae</taxon>
        <taxon>Vermiconidia</taxon>
    </lineage>
</organism>
<accession>A0ACC3MGE6</accession>
<gene>
    <name evidence="1" type="ORF">LTR37_018626</name>
</gene>
<reference evidence="1" key="1">
    <citation type="submission" date="2023-07" db="EMBL/GenBank/DDBJ databases">
        <title>Black Yeasts Isolated from many extreme environments.</title>
        <authorList>
            <person name="Coleine C."/>
            <person name="Stajich J.E."/>
            <person name="Selbmann L."/>
        </authorList>
    </citation>
    <scope>NUCLEOTIDE SEQUENCE</scope>
    <source>
        <strain evidence="1">CCFEE 5714</strain>
    </source>
</reference>
<comment type="caution">
    <text evidence="1">The sequence shown here is derived from an EMBL/GenBank/DDBJ whole genome shotgun (WGS) entry which is preliminary data.</text>
</comment>
<evidence type="ECO:0000313" key="1">
    <source>
        <dbReference type="EMBL" id="KAK3691488.1"/>
    </source>
</evidence>
<dbReference type="Proteomes" id="UP001281147">
    <property type="component" value="Unassembled WGS sequence"/>
</dbReference>